<dbReference type="Proteomes" id="UP000242180">
    <property type="component" value="Unassembled WGS sequence"/>
</dbReference>
<accession>A0A1X2H179</accession>
<evidence type="ECO:0000256" key="1">
    <source>
        <dbReference type="SAM" id="MobiDB-lite"/>
    </source>
</evidence>
<sequence>MMCDTNWCTYCDVAISPYSDALYCSQDCLQRDAIHHHVIQPNDYQHAVMARYNESRSPSVIVSAARTRVPRSISSKEDLGSSCSASTFSSSGTAGTPQ</sequence>
<protein>
    <submittedName>
        <fullName evidence="2">Uncharacterized protein</fullName>
    </submittedName>
</protein>
<evidence type="ECO:0000313" key="3">
    <source>
        <dbReference type="Proteomes" id="UP000242180"/>
    </source>
</evidence>
<dbReference type="Pfam" id="PF12855">
    <property type="entry name" value="Ecl1"/>
    <property type="match status" value="1"/>
</dbReference>
<dbReference type="OrthoDB" id="2380640at2759"/>
<dbReference type="InterPro" id="IPR024368">
    <property type="entry name" value="Ecl1/2/3"/>
</dbReference>
<dbReference type="AlphaFoldDB" id="A0A1X2H179"/>
<reference evidence="2 3" key="1">
    <citation type="submission" date="2016-07" db="EMBL/GenBank/DDBJ databases">
        <title>Pervasive Adenine N6-methylation of Active Genes in Fungi.</title>
        <authorList>
            <consortium name="DOE Joint Genome Institute"/>
            <person name="Mondo S.J."/>
            <person name="Dannebaum R.O."/>
            <person name="Kuo R.C."/>
            <person name="Labutti K."/>
            <person name="Haridas S."/>
            <person name="Kuo A."/>
            <person name="Salamov A."/>
            <person name="Ahrendt S.R."/>
            <person name="Lipzen A."/>
            <person name="Sullivan W."/>
            <person name="Andreopoulos W.B."/>
            <person name="Clum A."/>
            <person name="Lindquist E."/>
            <person name="Daum C."/>
            <person name="Ramamoorthy G.K."/>
            <person name="Gryganskyi A."/>
            <person name="Culley D."/>
            <person name="Magnuson J.K."/>
            <person name="James T.Y."/>
            <person name="O'Malley M.A."/>
            <person name="Stajich J.E."/>
            <person name="Spatafora J.W."/>
            <person name="Visel A."/>
            <person name="Grigoriev I.V."/>
        </authorList>
    </citation>
    <scope>NUCLEOTIDE SEQUENCE [LARGE SCALE GENOMIC DNA]</scope>
    <source>
        <strain evidence="2 3">NRRL 2496</strain>
    </source>
</reference>
<feature type="compositionally biased region" description="Low complexity" evidence="1">
    <location>
        <begin position="80"/>
        <end position="98"/>
    </location>
</feature>
<organism evidence="2 3">
    <name type="scientific">Syncephalastrum racemosum</name>
    <name type="common">Filamentous fungus</name>
    <dbReference type="NCBI Taxonomy" id="13706"/>
    <lineage>
        <taxon>Eukaryota</taxon>
        <taxon>Fungi</taxon>
        <taxon>Fungi incertae sedis</taxon>
        <taxon>Mucoromycota</taxon>
        <taxon>Mucoromycotina</taxon>
        <taxon>Mucoromycetes</taxon>
        <taxon>Mucorales</taxon>
        <taxon>Syncephalastraceae</taxon>
        <taxon>Syncephalastrum</taxon>
    </lineage>
</organism>
<dbReference type="InParanoid" id="A0A1X2H179"/>
<evidence type="ECO:0000313" key="2">
    <source>
        <dbReference type="EMBL" id="ORY91183.1"/>
    </source>
</evidence>
<comment type="caution">
    <text evidence="2">The sequence shown here is derived from an EMBL/GenBank/DDBJ whole genome shotgun (WGS) entry which is preliminary data.</text>
</comment>
<feature type="region of interest" description="Disordered" evidence="1">
    <location>
        <begin position="70"/>
        <end position="98"/>
    </location>
</feature>
<name>A0A1X2H179_SYNRA</name>
<keyword evidence="3" id="KW-1185">Reference proteome</keyword>
<proteinExistence type="predicted"/>
<gene>
    <name evidence="2" type="ORF">BCR43DRAFT_498658</name>
</gene>
<dbReference type="EMBL" id="MCGN01000011">
    <property type="protein sequence ID" value="ORY91183.1"/>
    <property type="molecule type" value="Genomic_DNA"/>
</dbReference>